<dbReference type="Gene3D" id="3.20.20.80">
    <property type="entry name" value="Glycosidases"/>
    <property type="match status" value="1"/>
</dbReference>
<evidence type="ECO:0000313" key="3">
    <source>
        <dbReference type="Proteomes" id="UP000179113"/>
    </source>
</evidence>
<accession>A0A1F4WKF6</accession>
<evidence type="ECO:0000313" key="2">
    <source>
        <dbReference type="EMBL" id="OGC69915.1"/>
    </source>
</evidence>
<sequence>MPKKKPEFFKHIKESAISLFLVKLSLSLLKPIDQIIVLLKYLFEIRLFRIILGGIFVILFFPVILFVFLRPVPQKNINYGVNFSNKYSAEIGQDWKVAYVKILDDLGAKNVRLVAYWDDIERTKDEYNFSDIKWQLSEAESRGINVIMTVGRKVPRYPECFEPAWWKNTQNEELKNDELYQYISDTIIELRDFKSIKMWQVENEPFFPFGVCTEIKSSVVRNEVTLVRALDDRPILIQDSGEGGLWYPSYKLGDYLAISMYRKIWYDFWGAFLGNFIYFEYPLAHWTYKIKADLVQVPYEKIIVTELQAEPWGPGINSKLSQEDKDQTMSKQDFISTINYAQKAGFKDLYFWGAEWWLWEKENNNNPYFWDTAKALFK</sequence>
<keyword evidence="1" id="KW-1133">Transmembrane helix</keyword>
<dbReference type="InterPro" id="IPR017853">
    <property type="entry name" value="GH"/>
</dbReference>
<evidence type="ECO:0008006" key="4">
    <source>
        <dbReference type="Google" id="ProtNLM"/>
    </source>
</evidence>
<dbReference type="EMBL" id="MEWA01000015">
    <property type="protein sequence ID" value="OGC69915.1"/>
    <property type="molecule type" value="Genomic_DNA"/>
</dbReference>
<organism evidence="2 3">
    <name type="scientific">candidate division WWE3 bacterium RIFOXYC1_FULL_39_7</name>
    <dbReference type="NCBI Taxonomy" id="1802643"/>
    <lineage>
        <taxon>Bacteria</taxon>
        <taxon>Katanobacteria</taxon>
    </lineage>
</organism>
<feature type="transmembrane region" description="Helical" evidence="1">
    <location>
        <begin position="47"/>
        <end position="69"/>
    </location>
</feature>
<comment type="caution">
    <text evidence="2">The sequence shown here is derived from an EMBL/GenBank/DDBJ whole genome shotgun (WGS) entry which is preliminary data.</text>
</comment>
<proteinExistence type="predicted"/>
<protein>
    <recommendedName>
        <fullName evidence="4">Glycoside hydrolase family 5 domain-containing protein</fullName>
    </recommendedName>
</protein>
<name>A0A1F4WKF6_UNCKA</name>
<dbReference type="AlphaFoldDB" id="A0A1F4WKF6"/>
<evidence type="ECO:0000256" key="1">
    <source>
        <dbReference type="SAM" id="Phobius"/>
    </source>
</evidence>
<keyword evidence="1" id="KW-0812">Transmembrane</keyword>
<reference evidence="2 3" key="1">
    <citation type="journal article" date="2016" name="Nat. Commun.">
        <title>Thousands of microbial genomes shed light on interconnected biogeochemical processes in an aquifer system.</title>
        <authorList>
            <person name="Anantharaman K."/>
            <person name="Brown C.T."/>
            <person name="Hug L.A."/>
            <person name="Sharon I."/>
            <person name="Castelle C.J."/>
            <person name="Probst A.J."/>
            <person name="Thomas B.C."/>
            <person name="Singh A."/>
            <person name="Wilkins M.J."/>
            <person name="Karaoz U."/>
            <person name="Brodie E.L."/>
            <person name="Williams K.H."/>
            <person name="Hubbard S.S."/>
            <person name="Banfield J.F."/>
        </authorList>
    </citation>
    <scope>NUCLEOTIDE SEQUENCE [LARGE SCALE GENOMIC DNA]</scope>
</reference>
<dbReference type="SUPFAM" id="SSF51445">
    <property type="entry name" value="(Trans)glycosidases"/>
    <property type="match status" value="1"/>
</dbReference>
<keyword evidence="1" id="KW-0472">Membrane</keyword>
<dbReference type="Proteomes" id="UP000179113">
    <property type="component" value="Unassembled WGS sequence"/>
</dbReference>
<gene>
    <name evidence="2" type="ORF">A2415_00125</name>
</gene>